<proteinExistence type="predicted"/>
<dbReference type="Gene3D" id="1.10.8.270">
    <property type="entry name" value="putative rabgap domain of human tbc1 domain family member 14 like domains"/>
    <property type="match status" value="1"/>
</dbReference>
<feature type="non-terminal residue" evidence="2">
    <location>
        <position position="1"/>
    </location>
</feature>
<feature type="domain" description="Rab-GAP TBC" evidence="1">
    <location>
        <begin position="1"/>
        <end position="186"/>
    </location>
</feature>
<keyword evidence="3" id="KW-1185">Reference proteome</keyword>
<evidence type="ECO:0000313" key="3">
    <source>
        <dbReference type="Proteomes" id="UP001190700"/>
    </source>
</evidence>
<accession>A0AAE0L8V0</accession>
<name>A0AAE0L8V0_9CHLO</name>
<dbReference type="SMART" id="SM00164">
    <property type="entry name" value="TBC"/>
    <property type="match status" value="1"/>
</dbReference>
<dbReference type="SUPFAM" id="SSF47923">
    <property type="entry name" value="Ypt/Rab-GAP domain of gyp1p"/>
    <property type="match status" value="2"/>
</dbReference>
<dbReference type="EMBL" id="LGRX02006826">
    <property type="protein sequence ID" value="KAK3276019.1"/>
    <property type="molecule type" value="Genomic_DNA"/>
</dbReference>
<gene>
    <name evidence="2" type="ORF">CYMTET_15891</name>
</gene>
<comment type="caution">
    <text evidence="2">The sequence shown here is derived from an EMBL/GenBank/DDBJ whole genome shotgun (WGS) entry which is preliminary data.</text>
</comment>
<dbReference type="InterPro" id="IPR000195">
    <property type="entry name" value="Rab-GAP-TBC_dom"/>
</dbReference>
<dbReference type="PROSITE" id="PS50086">
    <property type="entry name" value="TBC_RABGAP"/>
    <property type="match status" value="1"/>
</dbReference>
<dbReference type="GO" id="GO:0005096">
    <property type="term" value="F:GTPase activator activity"/>
    <property type="evidence" value="ECO:0007669"/>
    <property type="project" value="TreeGrafter"/>
</dbReference>
<dbReference type="Proteomes" id="UP001190700">
    <property type="component" value="Unassembled WGS sequence"/>
</dbReference>
<evidence type="ECO:0000259" key="1">
    <source>
        <dbReference type="PROSITE" id="PS50086"/>
    </source>
</evidence>
<evidence type="ECO:0000313" key="2">
    <source>
        <dbReference type="EMBL" id="KAK3276019.1"/>
    </source>
</evidence>
<dbReference type="AlphaFoldDB" id="A0AAE0L8V0"/>
<dbReference type="GO" id="GO:0031267">
    <property type="term" value="F:small GTPase binding"/>
    <property type="evidence" value="ECO:0007669"/>
    <property type="project" value="TreeGrafter"/>
</dbReference>
<protein>
    <recommendedName>
        <fullName evidence="1">Rab-GAP TBC domain-containing protein</fullName>
    </recommendedName>
</protein>
<organism evidence="2 3">
    <name type="scientific">Cymbomonas tetramitiformis</name>
    <dbReference type="NCBI Taxonomy" id="36881"/>
    <lineage>
        <taxon>Eukaryota</taxon>
        <taxon>Viridiplantae</taxon>
        <taxon>Chlorophyta</taxon>
        <taxon>Pyramimonadophyceae</taxon>
        <taxon>Pyramimonadales</taxon>
        <taxon>Pyramimonadaceae</taxon>
        <taxon>Cymbomonas</taxon>
    </lineage>
</organism>
<dbReference type="Pfam" id="PF00566">
    <property type="entry name" value="RabGAP-TBC"/>
    <property type="match status" value="1"/>
</dbReference>
<sequence>VWLKLSGADALRAQHGALYYEDLEQSMATQADKEALHQIDKDIHRTGGRNQTILQQLDGRSKLARVLMRFSVHNPLIGYCQGMNFIAHRILAHVEGAEEPAFWLLVALTQRERISGYFVPSMEALVADLALLEEYVLPSELGTLAAHLVAVEFPVACFAQHLLCLFTESFPPNTVSRLLDIVICDEDHVLLHVLISLLRRSQLFLENLSDIADIQISLMEAAHNLYDADDFINEVIGERKRWSLTAMELFDEMLVVSQLMNPAVMD</sequence>
<dbReference type="PANTHER" id="PTHR47219:SF9">
    <property type="entry name" value="GTPASE ACTIVATING PROTEIN AND CENTROSOME-ASSOCIATED, ISOFORM B"/>
    <property type="match status" value="1"/>
</dbReference>
<dbReference type="PANTHER" id="PTHR47219">
    <property type="entry name" value="RAB GTPASE-ACTIVATING PROTEIN 1-LIKE"/>
    <property type="match status" value="1"/>
</dbReference>
<dbReference type="Gene3D" id="1.10.472.80">
    <property type="entry name" value="Ypt/Rab-GAP domain of gyp1p, domain 3"/>
    <property type="match status" value="1"/>
</dbReference>
<dbReference type="FunFam" id="1.10.8.270:FF:000016">
    <property type="entry name" value="TBC1 domain family member 2A"/>
    <property type="match status" value="1"/>
</dbReference>
<reference evidence="2 3" key="1">
    <citation type="journal article" date="2015" name="Genome Biol. Evol.">
        <title>Comparative Genomics of a Bacterivorous Green Alga Reveals Evolutionary Causalities and Consequences of Phago-Mixotrophic Mode of Nutrition.</title>
        <authorList>
            <person name="Burns J.A."/>
            <person name="Paasch A."/>
            <person name="Narechania A."/>
            <person name="Kim E."/>
        </authorList>
    </citation>
    <scope>NUCLEOTIDE SEQUENCE [LARGE SCALE GENOMIC DNA]</scope>
    <source>
        <strain evidence="2 3">PLY_AMNH</strain>
    </source>
</reference>
<dbReference type="InterPro" id="IPR035969">
    <property type="entry name" value="Rab-GAP_TBC_sf"/>
</dbReference>
<dbReference type="InterPro" id="IPR050302">
    <property type="entry name" value="Rab_GAP_TBC_domain"/>
</dbReference>